<feature type="coiled-coil region" evidence="1">
    <location>
        <begin position="370"/>
        <end position="450"/>
    </location>
</feature>
<organism evidence="3 4">
    <name type="scientific">Ancylostoma ceylanicum</name>
    <dbReference type="NCBI Taxonomy" id="53326"/>
    <lineage>
        <taxon>Eukaryota</taxon>
        <taxon>Metazoa</taxon>
        <taxon>Ecdysozoa</taxon>
        <taxon>Nematoda</taxon>
        <taxon>Chromadorea</taxon>
        <taxon>Rhabditida</taxon>
        <taxon>Rhabditina</taxon>
        <taxon>Rhabditomorpha</taxon>
        <taxon>Strongyloidea</taxon>
        <taxon>Ancylostomatidae</taxon>
        <taxon>Ancylostomatinae</taxon>
        <taxon>Ancylostoma</taxon>
    </lineage>
</organism>
<sequence>MNNFIAQFNVFESRADADKSSLDAIQRLNSMKQDVITKLKEELERYKSSEAERKQKRDDAERKRIELKEKLTENLNQVKTLSSQVDAHEVKRVSQAKTVHDVRSKLAELRTRISNIANKEKQLMDDMHPMKQPASVQSDLVSDVYVMKETIEKELSGRRDSFDMTAIVAEVQALENLRKERIKMSEELAAKTELLAALDADNEALQLNAEELQRKLSLLEAEKEKLINESGANTAQLEELSSKIADLEKEIEESGHELKELESQIATETQLQEEIELQLKSTTEELEEKKQQCLQEEMALKKLEEEFEKKKVEHEVELENMTKEYEQRIEDMKAQQACRRKAIDETAAEVEKLEKVECFLNTYRENCNKIQEKHANLATLQEELEDLRRKCEEKKEKLAEENARLLDLRQDVENKKREMDKDLEDAKNQIEALHIDMLRVESEAMDLQNKGYEIEGEIHLVKHQLSTKSEELIAAKNEYFLMKEMQEAEEIARQEKLSKEQRLKKEREERKRKQEKTRRTDEQRESMRKVKAAADRKERLANRAVLKLQENQAKGREKQRCIAEPKRMNRTQNSGRTNKRKEDAVDRVFSNPGSQPIVGSSVPAETGRVFNDTSDPLQWISMIPLRKKTMAMISLDHQKNMQAPRSLTMKSETKLRKRGTRTNHQTLTAMTFTSNQVFGAPHTSQIGEPLFTELADVPCDASFPYAIWREPKWASSKKTPRQEEQEEIILIYSPCQ</sequence>
<name>A0A0D6M7V6_9BILA</name>
<proteinExistence type="predicted"/>
<feature type="coiled-coil region" evidence="1">
    <location>
        <begin position="174"/>
        <end position="335"/>
    </location>
</feature>
<reference evidence="3 4" key="1">
    <citation type="submission" date="2013-05" db="EMBL/GenBank/DDBJ databases">
        <title>Draft genome of the parasitic nematode Anyclostoma ceylanicum.</title>
        <authorList>
            <person name="Mitreva M."/>
        </authorList>
    </citation>
    <scope>NUCLEOTIDE SEQUENCE [LARGE SCALE GENOMIC DNA]</scope>
</reference>
<evidence type="ECO:0000313" key="3">
    <source>
        <dbReference type="EMBL" id="EPB80244.1"/>
    </source>
</evidence>
<feature type="region of interest" description="Disordered" evidence="2">
    <location>
        <begin position="501"/>
        <end position="536"/>
    </location>
</feature>
<gene>
    <name evidence="3" type="ORF">ANCCEY_00646</name>
</gene>
<feature type="coiled-coil region" evidence="1">
    <location>
        <begin position="36"/>
        <end position="126"/>
    </location>
</feature>
<evidence type="ECO:0000256" key="1">
    <source>
        <dbReference type="SAM" id="Coils"/>
    </source>
</evidence>
<protein>
    <submittedName>
        <fullName evidence="3">Uncharacterized protein</fullName>
    </submittedName>
</protein>
<dbReference type="AlphaFoldDB" id="A0A0D6M7V6"/>
<keyword evidence="4" id="KW-1185">Reference proteome</keyword>
<accession>A0A0D6M7V6</accession>
<evidence type="ECO:0000313" key="4">
    <source>
        <dbReference type="Proteomes" id="UP000054495"/>
    </source>
</evidence>
<dbReference type="EMBL" id="KE124782">
    <property type="protein sequence ID" value="EPB80244.1"/>
    <property type="molecule type" value="Genomic_DNA"/>
</dbReference>
<dbReference type="Proteomes" id="UP000054495">
    <property type="component" value="Unassembled WGS sequence"/>
</dbReference>
<keyword evidence="1" id="KW-0175">Coiled coil</keyword>
<evidence type="ECO:0000256" key="2">
    <source>
        <dbReference type="SAM" id="MobiDB-lite"/>
    </source>
</evidence>
<feature type="region of interest" description="Disordered" evidence="2">
    <location>
        <begin position="588"/>
        <end position="609"/>
    </location>
</feature>